<reference evidence="3 4" key="1">
    <citation type="submission" date="2014-08" db="EMBL/GenBank/DDBJ databases">
        <title>Whole genome shotgun sequence of Sphingomonas paucimobilis NBRC 13935.</title>
        <authorList>
            <person name="Hosoyama A."/>
            <person name="Hashimoto M."/>
            <person name="Hosoyama Y."/>
            <person name="Noguchi M."/>
            <person name="Uohara A."/>
            <person name="Ohji S."/>
            <person name="Katano-Makiyama Y."/>
            <person name="Ichikawa N."/>
            <person name="Kimura A."/>
            <person name="Yamazoe A."/>
            <person name="Fujita N."/>
        </authorList>
    </citation>
    <scope>NUCLEOTIDE SEQUENCE [LARGE SCALE GENOMIC DNA]</scope>
    <source>
        <strain evidence="3 4">NBRC 13935</strain>
    </source>
</reference>
<dbReference type="PROSITE" id="PS51257">
    <property type="entry name" value="PROKAR_LIPOPROTEIN"/>
    <property type="match status" value="1"/>
</dbReference>
<keyword evidence="2" id="KW-1134">Transmembrane beta strand</keyword>
<dbReference type="PANTHER" id="PTHR30203">
    <property type="entry name" value="OUTER MEMBRANE CATION EFFLUX PROTEIN"/>
    <property type="match status" value="1"/>
</dbReference>
<evidence type="ECO:0000256" key="2">
    <source>
        <dbReference type="RuleBase" id="RU362097"/>
    </source>
</evidence>
<comment type="subcellular location">
    <subcellularLocation>
        <location evidence="2">Cell membrane</location>
        <topology evidence="2">Lipid-anchor</topology>
    </subcellularLocation>
</comment>
<dbReference type="PANTHER" id="PTHR30203:SF21">
    <property type="entry name" value="OUTER MEMBRANE COMPONENT OF MULTIDRUG EFFLUX PUMP-RELATED"/>
    <property type="match status" value="1"/>
</dbReference>
<keyword evidence="2" id="KW-0472">Membrane</keyword>
<dbReference type="AlphaFoldDB" id="A0A0C9MPH7"/>
<dbReference type="NCBIfam" id="TIGR01845">
    <property type="entry name" value="outer_NodT"/>
    <property type="match status" value="1"/>
</dbReference>
<protein>
    <submittedName>
        <fullName evidence="3">DNA, contig: SP612</fullName>
    </submittedName>
</protein>
<evidence type="ECO:0000313" key="3">
    <source>
        <dbReference type="EMBL" id="GAN12611.1"/>
    </source>
</evidence>
<dbReference type="Proteomes" id="UP000032025">
    <property type="component" value="Unassembled WGS sequence"/>
</dbReference>
<keyword evidence="2" id="KW-0564">Palmitate</keyword>
<name>A0A0C9MPH7_SPHPI</name>
<evidence type="ECO:0000313" key="4">
    <source>
        <dbReference type="Proteomes" id="UP000032025"/>
    </source>
</evidence>
<accession>A0A0C9MPH7</accession>
<dbReference type="Pfam" id="PF02321">
    <property type="entry name" value="OEP"/>
    <property type="match status" value="2"/>
</dbReference>
<proteinExistence type="inferred from homology"/>
<organism evidence="3 4">
    <name type="scientific">Sphingomonas paucimobilis NBRC 13935</name>
    <dbReference type="NCBI Taxonomy" id="1219050"/>
    <lineage>
        <taxon>Bacteria</taxon>
        <taxon>Pseudomonadati</taxon>
        <taxon>Pseudomonadota</taxon>
        <taxon>Alphaproteobacteria</taxon>
        <taxon>Sphingomonadales</taxon>
        <taxon>Sphingomonadaceae</taxon>
        <taxon>Sphingomonas</taxon>
    </lineage>
</organism>
<keyword evidence="2" id="KW-0812">Transmembrane</keyword>
<keyword evidence="4" id="KW-1185">Reference proteome</keyword>
<sequence length="476" mass="50154">MRKPNLHAATLPLLLAACAVGRDYRPPALPANSSAGSFVSAAAGTDSRPAQDQWWRLYDDPVLDRLVRQAFAANTDLRIAAANLDRAQAVLREAGVARLPSTSLSGGVSHGDAVPGQGGSGHAQWSYDAALNVAWEVDLSGRIRRSIEAARADAQASATAQNRVAVTIAAETARAYADACALAQAEEVARRSIGIAQRGLDLTETRQGAGAATQFDVERSAAALAETRATLPVFTGRRQARLFELAALLGLPPAQVPEDARRCVVPPAPVATIPVGDGAALLARRPDVREAERQLAADTARIGVASADLYPRISLGGSGGFFRNDQVKGSDSFSFSIGPLLSWSFPNIAVARARIAQAEAQTQGSLARFDGIMLTALKEVEQALAAYAAAGRRAEALDEAVRRADAAYRLADRRYRAGAISFLELLDSQRQLVSDESARSEAIQTLGSTRVDLFKALGGGWQSAPINTSSRSAPAQ</sequence>
<comment type="caution">
    <text evidence="3">The sequence shown here is derived from an EMBL/GenBank/DDBJ whole genome shotgun (WGS) entry which is preliminary data.</text>
</comment>
<keyword evidence="2" id="KW-0449">Lipoprotein</keyword>
<comment type="similarity">
    <text evidence="1 2">Belongs to the outer membrane factor (OMF) (TC 1.B.17) family.</text>
</comment>
<dbReference type="InterPro" id="IPR010131">
    <property type="entry name" value="MdtP/NodT-like"/>
</dbReference>
<dbReference type="SUPFAM" id="SSF56954">
    <property type="entry name" value="Outer membrane efflux proteins (OEP)"/>
    <property type="match status" value="1"/>
</dbReference>
<dbReference type="Gene3D" id="1.20.1600.10">
    <property type="entry name" value="Outer membrane efflux proteins (OEP)"/>
    <property type="match status" value="1"/>
</dbReference>
<dbReference type="GeneID" id="78526050"/>
<evidence type="ECO:0000256" key="1">
    <source>
        <dbReference type="ARBA" id="ARBA00007613"/>
    </source>
</evidence>
<dbReference type="EMBL" id="BBJS01000012">
    <property type="protein sequence ID" value="GAN12611.1"/>
    <property type="molecule type" value="Genomic_DNA"/>
</dbReference>
<dbReference type="InterPro" id="IPR003423">
    <property type="entry name" value="OMP_efflux"/>
</dbReference>
<dbReference type="GO" id="GO:0005886">
    <property type="term" value="C:plasma membrane"/>
    <property type="evidence" value="ECO:0007669"/>
    <property type="project" value="UniProtKB-SubCell"/>
</dbReference>
<dbReference type="Gene3D" id="2.20.200.10">
    <property type="entry name" value="Outer membrane efflux proteins (OEP)"/>
    <property type="match status" value="1"/>
</dbReference>
<dbReference type="RefSeq" id="WP_007404173.1">
    <property type="nucleotide sequence ID" value="NZ_BBJS01000012.1"/>
</dbReference>
<dbReference type="GO" id="GO:0015562">
    <property type="term" value="F:efflux transmembrane transporter activity"/>
    <property type="evidence" value="ECO:0007669"/>
    <property type="project" value="InterPro"/>
</dbReference>
<gene>
    <name evidence="3" type="ORF">SP6_12_00050</name>
</gene>